<keyword evidence="1" id="KW-0812">Transmembrane</keyword>
<reference evidence="2" key="1">
    <citation type="submission" date="2023-06" db="EMBL/GenBank/DDBJ databases">
        <title>Genomic of Agaribacillus aureum.</title>
        <authorList>
            <person name="Wang G."/>
        </authorList>
    </citation>
    <scope>NUCLEOTIDE SEQUENCE</scope>
    <source>
        <strain evidence="2">BMA12</strain>
    </source>
</reference>
<gene>
    <name evidence="2" type="ORF">QQ020_07580</name>
</gene>
<comment type="caution">
    <text evidence="2">The sequence shown here is derived from an EMBL/GenBank/DDBJ whole genome shotgun (WGS) entry which is preliminary data.</text>
</comment>
<evidence type="ECO:0000313" key="3">
    <source>
        <dbReference type="Proteomes" id="UP001172083"/>
    </source>
</evidence>
<sequence>MNKKAFLNRRIYGIKIDYVMVVIMFSTLILLGITTGIWKKNKFYNNYSLTVGEPLEKSYSGWTKRKVNYQFITRRGKLIRDRSDYPYGLKVNFDKKYIIAYSASDPEISFLLLDYETPEELGANLDSLKLQVNFAEIPWWKF</sequence>
<evidence type="ECO:0000256" key="1">
    <source>
        <dbReference type="SAM" id="Phobius"/>
    </source>
</evidence>
<evidence type="ECO:0008006" key="4">
    <source>
        <dbReference type="Google" id="ProtNLM"/>
    </source>
</evidence>
<protein>
    <recommendedName>
        <fullName evidence="4">DUF3592 domain-containing protein</fullName>
    </recommendedName>
</protein>
<dbReference type="Proteomes" id="UP001172083">
    <property type="component" value="Unassembled WGS sequence"/>
</dbReference>
<organism evidence="2 3">
    <name type="scientific">Agaribacillus aureus</name>
    <dbReference type="NCBI Taxonomy" id="3051825"/>
    <lineage>
        <taxon>Bacteria</taxon>
        <taxon>Pseudomonadati</taxon>
        <taxon>Bacteroidota</taxon>
        <taxon>Cytophagia</taxon>
        <taxon>Cytophagales</taxon>
        <taxon>Splendidivirgaceae</taxon>
        <taxon>Agaribacillus</taxon>
    </lineage>
</organism>
<accession>A0ABT8L3T0</accession>
<dbReference type="EMBL" id="JAUJEB010000001">
    <property type="protein sequence ID" value="MDN5211906.1"/>
    <property type="molecule type" value="Genomic_DNA"/>
</dbReference>
<keyword evidence="1" id="KW-1133">Transmembrane helix</keyword>
<proteinExistence type="predicted"/>
<evidence type="ECO:0000313" key="2">
    <source>
        <dbReference type="EMBL" id="MDN5211906.1"/>
    </source>
</evidence>
<dbReference type="RefSeq" id="WP_346757233.1">
    <property type="nucleotide sequence ID" value="NZ_JAUJEB010000001.1"/>
</dbReference>
<name>A0ABT8L3T0_9BACT</name>
<feature type="transmembrane region" description="Helical" evidence="1">
    <location>
        <begin position="12"/>
        <end position="38"/>
    </location>
</feature>
<keyword evidence="1" id="KW-0472">Membrane</keyword>
<keyword evidence="3" id="KW-1185">Reference proteome</keyword>